<dbReference type="Proteomes" id="UP000315753">
    <property type="component" value="Unassembled WGS sequence"/>
</dbReference>
<accession>A0A540V2H3</accession>
<dbReference type="EMBL" id="VIGD01000008">
    <property type="protein sequence ID" value="TQE90917.1"/>
    <property type="molecule type" value="Genomic_DNA"/>
</dbReference>
<organism evidence="1 2">
    <name type="scientific">Ureibacillus terrenus</name>
    <dbReference type="NCBI Taxonomy" id="118246"/>
    <lineage>
        <taxon>Bacteria</taxon>
        <taxon>Bacillati</taxon>
        <taxon>Bacillota</taxon>
        <taxon>Bacilli</taxon>
        <taxon>Bacillales</taxon>
        <taxon>Caryophanaceae</taxon>
        <taxon>Ureibacillus</taxon>
    </lineage>
</organism>
<comment type="caution">
    <text evidence="1">The sequence shown here is derived from an EMBL/GenBank/DDBJ whole genome shotgun (WGS) entry which is preliminary data.</text>
</comment>
<keyword evidence="2" id="KW-1185">Reference proteome</keyword>
<dbReference type="AlphaFoldDB" id="A0A540V2H3"/>
<name>A0A540V2H3_9BACL</name>
<sequence>MTEQVSSGVKISIIRSISAAFEQYMASIGWNEDKYAAEDFINYWQQYFMENSAWFENVPQEVLLSPQFQEEIAEEIDEAIAQTLNEKPSKQQVETIEEMQKALGTNYAYGCKAEADYVERLLRARLKQ</sequence>
<dbReference type="RefSeq" id="WP_141602208.1">
    <property type="nucleotide sequence ID" value="NZ_JARMSB010000008.1"/>
</dbReference>
<gene>
    <name evidence="1" type="ORF">FKZ59_07885</name>
</gene>
<reference evidence="1 2" key="1">
    <citation type="submission" date="2019-06" db="EMBL/GenBank/DDBJ databases">
        <title>Genome sequence of Ureibacillus terrenus.</title>
        <authorList>
            <person name="Maclea K.S."/>
            <person name="Simoes M."/>
        </authorList>
    </citation>
    <scope>NUCLEOTIDE SEQUENCE [LARGE SCALE GENOMIC DNA]</scope>
    <source>
        <strain evidence="1 2">ATCC BAA-384</strain>
    </source>
</reference>
<dbReference type="OrthoDB" id="2737829at2"/>
<evidence type="ECO:0000313" key="1">
    <source>
        <dbReference type="EMBL" id="TQE90917.1"/>
    </source>
</evidence>
<protein>
    <recommendedName>
        <fullName evidence="3">Group-specific protein</fullName>
    </recommendedName>
</protein>
<evidence type="ECO:0008006" key="3">
    <source>
        <dbReference type="Google" id="ProtNLM"/>
    </source>
</evidence>
<evidence type="ECO:0000313" key="2">
    <source>
        <dbReference type="Proteomes" id="UP000315753"/>
    </source>
</evidence>
<proteinExistence type="predicted"/>